<evidence type="ECO:0000256" key="1">
    <source>
        <dbReference type="SAM" id="MobiDB-lite"/>
    </source>
</evidence>
<comment type="caution">
    <text evidence="2">The sequence shown here is derived from an EMBL/GenBank/DDBJ whole genome shotgun (WGS) entry which is preliminary data.</text>
</comment>
<feature type="compositionally biased region" description="Polar residues" evidence="1">
    <location>
        <begin position="1"/>
        <end position="23"/>
    </location>
</feature>
<dbReference type="RefSeq" id="WP_006089330.1">
    <property type="nucleotide sequence ID" value="NZ_AOHW01000023.1"/>
</dbReference>
<dbReference type="STRING" id="1114856.GCA_000383975_00778"/>
<sequence length="94" mass="10163">MSENDAGQQDGSSPPQRSSTGGDSTEHGTTRGDDRTTADLDELAALVDDLEEASTALIERGQEHDVPAIEHNAQRISEVVRVLEQHVPEQKVDD</sequence>
<protein>
    <submittedName>
        <fullName evidence="2">Uncharacterized protein</fullName>
    </submittedName>
</protein>
<gene>
    <name evidence="2" type="ORF">C496_07558</name>
</gene>
<dbReference type="AlphaFoldDB" id="L9VYY3"/>
<keyword evidence="3" id="KW-1185">Reference proteome</keyword>
<reference evidence="2 3" key="1">
    <citation type="journal article" date="2014" name="PLoS Genet.">
        <title>Phylogenetically driven sequencing of extremely halophilic archaea reveals strategies for static and dynamic osmo-response.</title>
        <authorList>
            <person name="Becker E.A."/>
            <person name="Seitzer P.M."/>
            <person name="Tritt A."/>
            <person name="Larsen D."/>
            <person name="Krusor M."/>
            <person name="Yao A.I."/>
            <person name="Wu D."/>
            <person name="Madern D."/>
            <person name="Eisen J.A."/>
            <person name="Darling A.E."/>
            <person name="Facciotti M.T."/>
        </authorList>
    </citation>
    <scope>NUCLEOTIDE SEQUENCE [LARGE SCALE GENOMIC DNA]</scope>
    <source>
        <strain evidence="2 3">GA33</strain>
    </source>
</reference>
<organism evidence="2 3">
    <name type="scientific">Natronorubrum tibetense GA33</name>
    <dbReference type="NCBI Taxonomy" id="1114856"/>
    <lineage>
        <taxon>Archaea</taxon>
        <taxon>Methanobacteriati</taxon>
        <taxon>Methanobacteriota</taxon>
        <taxon>Stenosarchaea group</taxon>
        <taxon>Halobacteria</taxon>
        <taxon>Halobacteriales</taxon>
        <taxon>Natrialbaceae</taxon>
        <taxon>Natronorubrum</taxon>
    </lineage>
</organism>
<name>L9VYY3_9EURY</name>
<proteinExistence type="predicted"/>
<evidence type="ECO:0000313" key="2">
    <source>
        <dbReference type="EMBL" id="ELY42237.1"/>
    </source>
</evidence>
<dbReference type="OrthoDB" id="383529at2157"/>
<evidence type="ECO:0000313" key="3">
    <source>
        <dbReference type="Proteomes" id="UP000011599"/>
    </source>
</evidence>
<dbReference type="PATRIC" id="fig|1114856.3.peg.1575"/>
<dbReference type="EMBL" id="AOHW01000023">
    <property type="protein sequence ID" value="ELY42237.1"/>
    <property type="molecule type" value="Genomic_DNA"/>
</dbReference>
<feature type="region of interest" description="Disordered" evidence="1">
    <location>
        <begin position="1"/>
        <end position="38"/>
    </location>
</feature>
<dbReference type="Proteomes" id="UP000011599">
    <property type="component" value="Unassembled WGS sequence"/>
</dbReference>
<dbReference type="eggNOG" id="ENOG502N5KY">
    <property type="taxonomic scope" value="Archaea"/>
</dbReference>
<accession>L9VYY3</accession>
<feature type="compositionally biased region" description="Basic and acidic residues" evidence="1">
    <location>
        <begin position="24"/>
        <end position="38"/>
    </location>
</feature>